<evidence type="ECO:0000313" key="3">
    <source>
        <dbReference type="Proteomes" id="UP001163105"/>
    </source>
</evidence>
<gene>
    <name evidence="2" type="ORF">O9K51_09192</name>
</gene>
<name>A0AB34FGL1_9HYPO</name>
<feature type="region of interest" description="Disordered" evidence="1">
    <location>
        <begin position="216"/>
        <end position="251"/>
    </location>
</feature>
<dbReference type="EMBL" id="JAQHRD010000008">
    <property type="protein sequence ID" value="KAJ6438598.1"/>
    <property type="molecule type" value="Genomic_DNA"/>
</dbReference>
<comment type="caution">
    <text evidence="2">The sequence shown here is derived from an EMBL/GenBank/DDBJ whole genome shotgun (WGS) entry which is preliminary data.</text>
</comment>
<proteinExistence type="predicted"/>
<feature type="region of interest" description="Disordered" evidence="1">
    <location>
        <begin position="1"/>
        <end position="23"/>
    </location>
</feature>
<feature type="region of interest" description="Disordered" evidence="1">
    <location>
        <begin position="173"/>
        <end position="196"/>
    </location>
</feature>
<dbReference type="Proteomes" id="UP001163105">
    <property type="component" value="Unassembled WGS sequence"/>
</dbReference>
<evidence type="ECO:0000313" key="2">
    <source>
        <dbReference type="EMBL" id="KAJ6438598.1"/>
    </source>
</evidence>
<reference evidence="2" key="1">
    <citation type="submission" date="2023-01" db="EMBL/GenBank/DDBJ databases">
        <title>The growth and conidiation of Purpureocillium lavendulum are regulated by nitrogen source and histone H3K14 acetylation.</title>
        <authorList>
            <person name="Tang P."/>
            <person name="Han J."/>
            <person name="Zhang C."/>
            <person name="Tang P."/>
            <person name="Qi F."/>
            <person name="Zhang K."/>
            <person name="Liang L."/>
        </authorList>
    </citation>
    <scope>NUCLEOTIDE SEQUENCE</scope>
    <source>
        <strain evidence="2">YMF1.00683</strain>
    </source>
</reference>
<keyword evidence="3" id="KW-1185">Reference proteome</keyword>
<sequence length="354" mass="38004">MSEPLTPRTAVYRPSGSHSPDNRPYRDLIAAPAAENYYFSKKFCRVGLAILLDYFNAGNTTTDLRRIVCDAHIFCARSFAGGLVPDQLPDDVRARHPRLFDFRLPSWWRLCAVGGGGLSGGTGAHSGDDDRRAGMNDDAISDNNEWLGLADEGGPRMWAVASLRGEMGDTWVVGSDVDSDTDVDTGPGGGEFDIDDLELESDVDVADMNIIDTGAASSSNGIIDNTNDADNNSSSSSSNNGGGSGSSQSAHDLPAFRAPILSHTEVRSLIRQFERRRRRGRIPFAPRVLSSDVDDPVDVYSPARGRLLGVADLTRELACGLPTVLACIAFLNPNDIAAYDPVGMQGAWSWAAHT</sequence>
<protein>
    <submittedName>
        <fullName evidence="2">Uncharacterized protein</fullName>
    </submittedName>
</protein>
<accession>A0AB34FGL1</accession>
<organism evidence="2 3">
    <name type="scientific">Purpureocillium lavendulum</name>
    <dbReference type="NCBI Taxonomy" id="1247861"/>
    <lineage>
        <taxon>Eukaryota</taxon>
        <taxon>Fungi</taxon>
        <taxon>Dikarya</taxon>
        <taxon>Ascomycota</taxon>
        <taxon>Pezizomycotina</taxon>
        <taxon>Sordariomycetes</taxon>
        <taxon>Hypocreomycetidae</taxon>
        <taxon>Hypocreales</taxon>
        <taxon>Ophiocordycipitaceae</taxon>
        <taxon>Purpureocillium</taxon>
    </lineage>
</organism>
<dbReference type="AlphaFoldDB" id="A0AB34FGL1"/>
<feature type="compositionally biased region" description="Polar residues" evidence="1">
    <location>
        <begin position="216"/>
        <end position="230"/>
    </location>
</feature>
<evidence type="ECO:0000256" key="1">
    <source>
        <dbReference type="SAM" id="MobiDB-lite"/>
    </source>
</evidence>